<dbReference type="AlphaFoldDB" id="A0A398A033"/>
<keyword evidence="1" id="KW-0378">Hydrolase</keyword>
<dbReference type="Gene3D" id="3.90.190.10">
    <property type="entry name" value="Protein tyrosine phosphatase superfamily"/>
    <property type="match status" value="1"/>
</dbReference>
<dbReference type="InterPro" id="IPR029021">
    <property type="entry name" value="Prot-tyrosine_phosphatase-like"/>
</dbReference>
<keyword evidence="1" id="KW-0904">Protein phosphatase</keyword>
<dbReference type="PANTHER" id="PTHR10159">
    <property type="entry name" value="DUAL SPECIFICITY PROTEIN PHOSPHATASE"/>
    <property type="match status" value="1"/>
</dbReference>
<evidence type="ECO:0000313" key="3">
    <source>
        <dbReference type="Proteomes" id="UP000264353"/>
    </source>
</evidence>
<evidence type="ECO:0000313" key="2">
    <source>
        <dbReference type="EMBL" id="RID71189.1"/>
    </source>
</evidence>
<dbReference type="SUPFAM" id="SSF52799">
    <property type="entry name" value="(Phosphotyrosine protein) phosphatases II"/>
    <property type="match status" value="1"/>
</dbReference>
<evidence type="ECO:0000256" key="1">
    <source>
        <dbReference type="ARBA" id="ARBA00022912"/>
    </source>
</evidence>
<name>A0A398A033_BRACM</name>
<reference evidence="2 3" key="1">
    <citation type="submission" date="2018-06" db="EMBL/GenBank/DDBJ databases">
        <title>WGS assembly of Brassica rapa FPsc.</title>
        <authorList>
            <person name="Bowman J."/>
            <person name="Kohchi T."/>
            <person name="Yamato K."/>
            <person name="Jenkins J."/>
            <person name="Shu S."/>
            <person name="Ishizaki K."/>
            <person name="Yamaoka S."/>
            <person name="Nishihama R."/>
            <person name="Nakamura Y."/>
            <person name="Berger F."/>
            <person name="Adam C."/>
            <person name="Aki S."/>
            <person name="Althoff F."/>
            <person name="Araki T."/>
            <person name="Arteaga-Vazquez M."/>
            <person name="Balasubrmanian S."/>
            <person name="Bauer D."/>
            <person name="Boehm C."/>
            <person name="Briginshaw L."/>
            <person name="Caballero-Perez J."/>
            <person name="Catarino B."/>
            <person name="Chen F."/>
            <person name="Chiyoda S."/>
            <person name="Chovatia M."/>
            <person name="Davies K."/>
            <person name="Delmans M."/>
            <person name="Demura T."/>
            <person name="Dierschke T."/>
            <person name="Dolan L."/>
            <person name="Dorantes-Acosta A."/>
            <person name="Eklund D."/>
            <person name="Florent S."/>
            <person name="Flores-Sandoval E."/>
            <person name="Fujiyama A."/>
            <person name="Fukuzawa H."/>
            <person name="Galik B."/>
            <person name="Grimanelli D."/>
            <person name="Grimwood J."/>
            <person name="Grossniklaus U."/>
            <person name="Hamada T."/>
            <person name="Haseloff J."/>
            <person name="Hetherington A."/>
            <person name="Higo A."/>
            <person name="Hirakawa Y."/>
            <person name="Hundley H."/>
            <person name="Ikeda Y."/>
            <person name="Inoue K."/>
            <person name="Inoue S."/>
            <person name="Ishida S."/>
            <person name="Jia Q."/>
            <person name="Kakita M."/>
            <person name="Kanazawa T."/>
            <person name="Kawai Y."/>
            <person name="Kawashima T."/>
            <person name="Kennedy M."/>
            <person name="Kinose K."/>
            <person name="Kinoshita T."/>
            <person name="Kohara Y."/>
            <person name="Koide E."/>
            <person name="Komatsu K."/>
            <person name="Kopischke S."/>
            <person name="Kubo M."/>
            <person name="Kyozuka J."/>
            <person name="Lagercrantz U."/>
            <person name="Lin S."/>
            <person name="Lindquist E."/>
            <person name="Lipzen A."/>
            <person name="Lu C."/>
            <person name="Luna E."/>
            <person name="Martienssen R."/>
            <person name="Minamino N."/>
            <person name="Mizutani M."/>
            <person name="Mizutani M."/>
            <person name="Mochizuki N."/>
            <person name="Monte I."/>
            <person name="Mosher R."/>
            <person name="Nagasaki H."/>
            <person name="Nakagami H."/>
            <person name="Naramoto S."/>
            <person name="Nishitani K."/>
            <person name="Ohtani M."/>
            <person name="Okamoto T."/>
            <person name="Okumura M."/>
            <person name="Phillips J."/>
            <person name="Pollak B."/>
            <person name="Reinders A."/>
            <person name="Roevekamp M."/>
            <person name="Sano R."/>
            <person name="Sawa S."/>
            <person name="Schmid M."/>
            <person name="Shirakawa M."/>
            <person name="Solano R."/>
            <person name="Spunde A."/>
            <person name="Suetsugu N."/>
            <person name="Sugano S."/>
            <person name="Sugiyama A."/>
            <person name="Sun R."/>
            <person name="Suzuki Y."/>
            <person name="Takenaka M."/>
            <person name="Takezawa D."/>
            <person name="Tomogane H."/>
            <person name="Tsuzuki M."/>
            <person name="Ueda T."/>
            <person name="Umeda M."/>
            <person name="Ward J."/>
            <person name="Watanabe Y."/>
            <person name="Yazaki K."/>
            <person name="Yokoyama R."/>
            <person name="Yoshitake Y."/>
            <person name="Yotsui I."/>
            <person name="Zachgo S."/>
            <person name="Schmutz J."/>
        </authorList>
    </citation>
    <scope>NUCLEOTIDE SEQUENCE [LARGE SCALE GENOMIC DNA]</scope>
    <source>
        <strain evidence="3">cv. B-3</strain>
    </source>
</reference>
<evidence type="ECO:0008006" key="4">
    <source>
        <dbReference type="Google" id="ProtNLM"/>
    </source>
</evidence>
<proteinExistence type="predicted"/>
<dbReference type="EMBL" id="CM010630">
    <property type="protein sequence ID" value="RID71189.1"/>
    <property type="molecule type" value="Genomic_DNA"/>
</dbReference>
<organism evidence="2 3">
    <name type="scientific">Brassica campestris</name>
    <name type="common">Field mustard</name>
    <dbReference type="NCBI Taxonomy" id="3711"/>
    <lineage>
        <taxon>Eukaryota</taxon>
        <taxon>Viridiplantae</taxon>
        <taxon>Streptophyta</taxon>
        <taxon>Embryophyta</taxon>
        <taxon>Tracheophyta</taxon>
        <taxon>Spermatophyta</taxon>
        <taxon>Magnoliopsida</taxon>
        <taxon>eudicotyledons</taxon>
        <taxon>Gunneridae</taxon>
        <taxon>Pentapetalae</taxon>
        <taxon>rosids</taxon>
        <taxon>malvids</taxon>
        <taxon>Brassicales</taxon>
        <taxon>Brassicaceae</taxon>
        <taxon>Brassiceae</taxon>
        <taxon>Brassica</taxon>
    </lineage>
</organism>
<dbReference type="GO" id="GO:0004721">
    <property type="term" value="F:phosphoprotein phosphatase activity"/>
    <property type="evidence" value="ECO:0007669"/>
    <property type="project" value="UniProtKB-KW"/>
</dbReference>
<protein>
    <recommendedName>
        <fullName evidence="4">Dual specificity phosphatase catalytic domain-containing protein</fullName>
    </recommendedName>
</protein>
<dbReference type="PANTHER" id="PTHR10159:SF503">
    <property type="entry name" value="DUAL SPECIFICITY PROTEIN PHOSPHATASE 1B"/>
    <property type="match status" value="1"/>
</dbReference>
<dbReference type="Proteomes" id="UP000264353">
    <property type="component" value="Chromosome A3"/>
</dbReference>
<sequence length="53" mass="5988">MRKHGMGFSKAMELVKSQLPQASPNFGFISQLQQFEKSIKIHDEDPADKKIVA</sequence>
<gene>
    <name evidence="2" type="ORF">BRARA_C03141</name>
</gene>
<accession>A0A398A033</accession>